<gene>
    <name evidence="1" type="ORF">B5G02_07430</name>
</gene>
<proteinExistence type="predicted"/>
<evidence type="ECO:0000313" key="1">
    <source>
        <dbReference type="EMBL" id="OUN87571.1"/>
    </source>
</evidence>
<dbReference type="EMBL" id="NFIE01000016">
    <property type="protein sequence ID" value="OUN87571.1"/>
    <property type="molecule type" value="Genomic_DNA"/>
</dbReference>
<sequence length="94" mass="10355">MSDLSEDLERCLCDCACDVRAAARAKTSCTEGRVRETKRVLLGERQRLLDELHASQRGIDAIDHILHRVSCECVPASQRGTDAPRHDGEVSAHG</sequence>
<organism evidence="1 2">
    <name type="scientific">[Collinsella] massiliensis</name>
    <dbReference type="NCBI Taxonomy" id="1232426"/>
    <lineage>
        <taxon>Bacteria</taxon>
        <taxon>Bacillati</taxon>
        <taxon>Actinomycetota</taxon>
        <taxon>Coriobacteriia</taxon>
        <taxon>Coriobacteriales</taxon>
        <taxon>Coriobacteriaceae</taxon>
        <taxon>Enorma</taxon>
    </lineage>
</organism>
<reference evidence="2" key="1">
    <citation type="submission" date="2017-04" db="EMBL/GenBank/DDBJ databases">
        <title>Function of individual gut microbiota members based on whole genome sequencing of pure cultures obtained from chicken caecum.</title>
        <authorList>
            <person name="Medvecky M."/>
            <person name="Cejkova D."/>
            <person name="Polansky O."/>
            <person name="Karasova D."/>
            <person name="Kubasova T."/>
            <person name="Cizek A."/>
            <person name="Rychlik I."/>
        </authorList>
    </citation>
    <scope>NUCLEOTIDE SEQUENCE [LARGE SCALE GENOMIC DNA]</scope>
    <source>
        <strain evidence="2">An5</strain>
    </source>
</reference>
<name>A0A1Y3XR86_9ACTN</name>
<evidence type="ECO:0000313" key="2">
    <source>
        <dbReference type="Proteomes" id="UP000195781"/>
    </source>
</evidence>
<protein>
    <submittedName>
        <fullName evidence="1">Uncharacterized protein</fullName>
    </submittedName>
</protein>
<comment type="caution">
    <text evidence="1">The sequence shown here is derived from an EMBL/GenBank/DDBJ whole genome shotgun (WGS) entry which is preliminary data.</text>
</comment>
<accession>A0A1Y3XR86</accession>
<dbReference type="AlphaFoldDB" id="A0A1Y3XR86"/>
<keyword evidence="2" id="KW-1185">Reference proteome</keyword>
<dbReference type="RefSeq" id="WP_019239850.1">
    <property type="nucleotide sequence ID" value="NZ_CABKRW010000043.1"/>
</dbReference>
<dbReference type="Proteomes" id="UP000195781">
    <property type="component" value="Unassembled WGS sequence"/>
</dbReference>
<dbReference type="OrthoDB" id="3197161at2"/>